<dbReference type="EMBL" id="VBUU01000029">
    <property type="protein sequence ID" value="TLG01817.1"/>
    <property type="molecule type" value="Genomic_DNA"/>
</dbReference>
<dbReference type="GO" id="GO:0008168">
    <property type="term" value="F:methyltransferase activity"/>
    <property type="evidence" value="ECO:0007669"/>
    <property type="project" value="UniProtKB-KW"/>
</dbReference>
<evidence type="ECO:0000313" key="2">
    <source>
        <dbReference type="Proteomes" id="UP000308349"/>
    </source>
</evidence>
<keyword evidence="1" id="KW-0489">Methyltransferase</keyword>
<dbReference type="Gene3D" id="3.40.50.150">
    <property type="entry name" value="Vaccinia Virus protein VP39"/>
    <property type="match status" value="1"/>
</dbReference>
<accession>A0A5R8P8J7</accession>
<sequence length="486" mass="54489">MSVARHRTAMARSALSRPIAAAIADHVLDQTSSLFDYGCGRGDDLRILAALGYSVDGWDPNHRPHAERHHADIVNLGYVVNVIEHPDERAATLRAAWGLTDRVMIVSSRLTWDSRNLVGRPLGDGLLTRTGTFQKFYEQAELAAWIEQTLGEQVYAAAPGIFYVFREPSIAQHFLASRVYRYRPRVRIDPHTLYETHRETIAPLFDFLSDHARPPHASELGEDTAQAIQEAVGSLGRAVSLIRQVTDDEHWERVTRQRRSELLVYIALSRFGRRPRFSQLGPTLAADIRTLFGTYQSACVQADRMLLACGNPTMILVSARSSAVGKQTPTALYIHRSALAELAPVLQVYEGCARVLSGTIEHANLIKLSVTQPQVSFLVYPRFDRDAHPTLAASVTVNLKNLSVESRDYSRSDNPPLIHRKEEFLGRDDPRRALYARLTRAEQRAGLYRHPERIGSLRGWEATLAAEGVRIGGHRLFRGNKRDTPN</sequence>
<name>A0A5R8P8J7_9NOCA</name>
<dbReference type="OrthoDB" id="224775at2"/>
<dbReference type="InterPro" id="IPR024019">
    <property type="entry name" value="CHP04096"/>
</dbReference>
<evidence type="ECO:0000313" key="1">
    <source>
        <dbReference type="EMBL" id="TLG01817.1"/>
    </source>
</evidence>
<dbReference type="GO" id="GO:0032259">
    <property type="term" value="P:methylation"/>
    <property type="evidence" value="ECO:0007669"/>
    <property type="project" value="UniProtKB-KW"/>
</dbReference>
<protein>
    <submittedName>
        <fullName evidence="1">DNA phosphorothioation-associated putative methyltransferase</fullName>
    </submittedName>
</protein>
<dbReference type="RefSeq" id="WP_138458017.1">
    <property type="nucleotide sequence ID" value="NZ_VBUU01000029.1"/>
</dbReference>
<dbReference type="Proteomes" id="UP000308349">
    <property type="component" value="Unassembled WGS sequence"/>
</dbReference>
<keyword evidence="1" id="KW-0808">Transferase</keyword>
<dbReference type="AlphaFoldDB" id="A0A5R8P8J7"/>
<dbReference type="SUPFAM" id="SSF53335">
    <property type="entry name" value="S-adenosyl-L-methionine-dependent methyltransferases"/>
    <property type="match status" value="1"/>
</dbReference>
<reference evidence="1 2" key="1">
    <citation type="submission" date="2019-05" db="EMBL/GenBank/DDBJ databases">
        <title>Genomes sequences of two Nocardia cyriacigeorgica environmental isolates, type strains Nocardia asteroides ATCC 19247 and Nocardia cyriacigeorgica DSM 44484.</title>
        <authorList>
            <person name="Vautrin F."/>
            <person name="Bergeron E."/>
            <person name="Dubost A."/>
            <person name="Abrouk D."/>
            <person name="Rodriguez Nava V."/>
            <person name="Pujic P."/>
        </authorList>
    </citation>
    <scope>NUCLEOTIDE SEQUENCE [LARGE SCALE GENOMIC DNA]</scope>
    <source>
        <strain evidence="1 2">EML 1456</strain>
    </source>
</reference>
<dbReference type="InterPro" id="IPR029063">
    <property type="entry name" value="SAM-dependent_MTases_sf"/>
</dbReference>
<organism evidence="1 2">
    <name type="scientific">Nocardia cyriacigeorgica</name>
    <dbReference type="NCBI Taxonomy" id="135487"/>
    <lineage>
        <taxon>Bacteria</taxon>
        <taxon>Bacillati</taxon>
        <taxon>Actinomycetota</taxon>
        <taxon>Actinomycetes</taxon>
        <taxon>Mycobacteriales</taxon>
        <taxon>Nocardiaceae</taxon>
        <taxon>Nocardia</taxon>
    </lineage>
</organism>
<gene>
    <name evidence="1" type="ORF">FEK35_23455</name>
</gene>
<proteinExistence type="predicted"/>
<comment type="caution">
    <text evidence="1">The sequence shown here is derived from an EMBL/GenBank/DDBJ whole genome shotgun (WGS) entry which is preliminary data.</text>
</comment>
<dbReference type="NCBIfam" id="TIGR04096">
    <property type="entry name" value="dnd_rel_methyl"/>
    <property type="match status" value="1"/>
</dbReference>